<sequence length="528" mass="60406">MPYTRNGSGYEWDTSFKHADNVVGALLIGIGKANSGKKKDFPKAGNLTSARRDKCYTMGDVYCGKGGSIEEPIKVKTGVSDRVSKSTAMGYLVSRPKLGTMIYSNRMCLAKFRVALGDYKYGISCKAIRVGLDRGNGKQLEHLHNSSLYCWPCIGNLRQRITLKDECRVQHVHRYENICGIFVGKLLCRDMYRSPSLLGYFLQPIFACDDDILERPQFMYISDEVKELQETNRGTIDASLSFLEDQIHDEAIELVGSSNGYLLCCVNTHYIICNPVTREWKTLPEPHKSYEYAPLAFVCRGANDSSLDGITFEIFRVGVSNPRELATTLDMEIFSSLTNEWRESSFIPDSPFLLVVANVPAFVFGDVILWRDMRNKLVAYNRAEECVQVLDLPWNDDDNKYLGLSEGKIHYARLADKGHYFEMWVLEDYRRIESESAWMMKYRLSFDTICKENPRVRIRKNYVVALEGYNVGIEGFHPFNSQVVILINFDGKPYWFDLESCNLKEFKGYKFLMPSYFPYECSSSISEA</sequence>
<protein>
    <recommendedName>
        <fullName evidence="1">F-box protein At3g26010-like beta-propeller domain-containing protein</fullName>
    </recommendedName>
</protein>
<comment type="caution">
    <text evidence="2">The sequence shown here is derived from an EMBL/GenBank/DDBJ whole genome shotgun (WGS) entry which is preliminary data.</text>
</comment>
<name>A0ABD2YC42_9GENT</name>
<dbReference type="PANTHER" id="PTHR35546:SF101">
    <property type="entry name" value="F-BOX DOMAIN-CONTAINING PROTEIN"/>
    <property type="match status" value="1"/>
</dbReference>
<reference evidence="2 3" key="1">
    <citation type="submission" date="2024-11" db="EMBL/GenBank/DDBJ databases">
        <title>A near-complete genome assembly of Cinchona calisaya.</title>
        <authorList>
            <person name="Lian D.C."/>
            <person name="Zhao X.W."/>
            <person name="Wei L."/>
        </authorList>
    </citation>
    <scope>NUCLEOTIDE SEQUENCE [LARGE SCALE GENOMIC DNA]</scope>
    <source>
        <tissue evidence="2">Nenye</tissue>
    </source>
</reference>
<evidence type="ECO:0000313" key="3">
    <source>
        <dbReference type="Proteomes" id="UP001630127"/>
    </source>
</evidence>
<keyword evidence="3" id="KW-1185">Reference proteome</keyword>
<feature type="domain" description="F-box protein At3g26010-like beta-propeller" evidence="1">
    <location>
        <begin position="248"/>
        <end position="450"/>
    </location>
</feature>
<dbReference type="InterPro" id="IPR055290">
    <property type="entry name" value="At3g26010-like"/>
</dbReference>
<dbReference type="Proteomes" id="UP001630127">
    <property type="component" value="Unassembled WGS sequence"/>
</dbReference>
<dbReference type="AlphaFoldDB" id="A0ABD2YC42"/>
<evidence type="ECO:0000259" key="1">
    <source>
        <dbReference type="Pfam" id="PF24750"/>
    </source>
</evidence>
<proteinExistence type="predicted"/>
<dbReference type="Pfam" id="PF24750">
    <property type="entry name" value="b-prop_At3g26010-like"/>
    <property type="match status" value="1"/>
</dbReference>
<dbReference type="EMBL" id="JBJUIK010000015">
    <property type="protein sequence ID" value="KAL3503417.1"/>
    <property type="molecule type" value="Genomic_DNA"/>
</dbReference>
<gene>
    <name evidence="2" type="ORF">ACH5RR_037866</name>
</gene>
<accession>A0ABD2YC42</accession>
<dbReference type="PANTHER" id="PTHR35546">
    <property type="entry name" value="F-BOX PROTEIN INTERACTION DOMAIN PROTEIN-RELATED"/>
    <property type="match status" value="1"/>
</dbReference>
<evidence type="ECO:0000313" key="2">
    <source>
        <dbReference type="EMBL" id="KAL3503417.1"/>
    </source>
</evidence>
<organism evidence="2 3">
    <name type="scientific">Cinchona calisaya</name>
    <dbReference type="NCBI Taxonomy" id="153742"/>
    <lineage>
        <taxon>Eukaryota</taxon>
        <taxon>Viridiplantae</taxon>
        <taxon>Streptophyta</taxon>
        <taxon>Embryophyta</taxon>
        <taxon>Tracheophyta</taxon>
        <taxon>Spermatophyta</taxon>
        <taxon>Magnoliopsida</taxon>
        <taxon>eudicotyledons</taxon>
        <taxon>Gunneridae</taxon>
        <taxon>Pentapetalae</taxon>
        <taxon>asterids</taxon>
        <taxon>lamiids</taxon>
        <taxon>Gentianales</taxon>
        <taxon>Rubiaceae</taxon>
        <taxon>Cinchonoideae</taxon>
        <taxon>Cinchoneae</taxon>
        <taxon>Cinchona</taxon>
    </lineage>
</organism>
<dbReference type="InterPro" id="IPR056592">
    <property type="entry name" value="Beta-prop_At3g26010-like"/>
</dbReference>